<proteinExistence type="predicted"/>
<evidence type="ECO:0000256" key="1">
    <source>
        <dbReference type="ARBA" id="ARBA00004496"/>
    </source>
</evidence>
<evidence type="ECO:0000313" key="4">
    <source>
        <dbReference type="Proteomes" id="UP000095229"/>
    </source>
</evidence>
<organism evidence="3 4">
    <name type="scientific">Legionella parisiensis</name>
    <dbReference type="NCBI Taxonomy" id="45071"/>
    <lineage>
        <taxon>Bacteria</taxon>
        <taxon>Pseudomonadati</taxon>
        <taxon>Pseudomonadota</taxon>
        <taxon>Gammaproteobacteria</taxon>
        <taxon>Legionellales</taxon>
        <taxon>Legionellaceae</taxon>
        <taxon>Legionella</taxon>
    </lineage>
</organism>
<comment type="caution">
    <text evidence="3">The sequence shown here is derived from an EMBL/GenBank/DDBJ whole genome shotgun (WGS) entry which is preliminary data.</text>
</comment>
<reference evidence="3 4" key="1">
    <citation type="submission" date="2016-02" db="EMBL/GenBank/DDBJ databases">
        <title>Secondary metabolites in Legionella.</title>
        <authorList>
            <person name="Tobias N.J."/>
            <person name="Bode H.B."/>
        </authorList>
    </citation>
    <scope>NUCLEOTIDE SEQUENCE [LARGE SCALE GENOMIC DNA]</scope>
    <source>
        <strain evidence="3 4">DSM 19216</strain>
    </source>
</reference>
<dbReference type="InterPro" id="IPR044159">
    <property type="entry name" value="IQM"/>
</dbReference>
<dbReference type="STRING" id="45071.Lpar_3533"/>
<evidence type="ECO:0000313" key="3">
    <source>
        <dbReference type="EMBL" id="OEH48041.1"/>
    </source>
</evidence>
<accession>A0A1E5JU44</accession>
<dbReference type="PANTHER" id="PTHR31250">
    <property type="entry name" value="IQ DOMAIN-CONTAINING PROTEIN IQM3"/>
    <property type="match status" value="1"/>
</dbReference>
<keyword evidence="2" id="KW-0963">Cytoplasm</keyword>
<name>A0A1E5JU44_9GAMM</name>
<sequence length="415" mass="47922">MSQITGRDIYSIIEWQTILHSSNPDKENKIISELTDAITKYHQLEKKKADNIILRKEALSHIEKLCELYVAERGDAIGKKTPGVHKKLEDGIDAWIVSLQKKSSHKLDYLGKLESFLATAKSHHINRNEMIEHLKVRNKSNTPSRLKLFSGTYLEKIDPVHRQFEFNMNKLPNKKSGINSAFLDWIKSEDPTPFFLWLENHEILTQNRLSKEKQEINLIDYNLEDAHIATFKNIDGQNYIVSKPKNSDEESEKLNSRQMKNYSFKMGTAYGSVAFVWCRDNENQFLTYPHQTGKFHHSSLSAGKSVRCAGMWAVNNGVITHISNSSGHYRPSSLSFYLLIKFLESKQVINDNTKVADLRKPDEVVNPNQPFGSTKSLYISRREYLDWAEQLPEIQEYLQTANTNDNTSYERCTLF</sequence>
<dbReference type="PANTHER" id="PTHR31250:SF27">
    <property type="entry name" value="IQ DOMAIN-CONTAINING PROTEIN IQM5"/>
    <property type="match status" value="1"/>
</dbReference>
<dbReference type="OrthoDB" id="5650168at2"/>
<dbReference type="RefSeq" id="WP_058519088.1">
    <property type="nucleotide sequence ID" value="NZ_CAAAIE010000009.1"/>
</dbReference>
<evidence type="ECO:0000256" key="2">
    <source>
        <dbReference type="ARBA" id="ARBA00022490"/>
    </source>
</evidence>
<dbReference type="AlphaFoldDB" id="A0A1E5JU44"/>
<dbReference type="EMBL" id="LSOG01000032">
    <property type="protein sequence ID" value="OEH48041.1"/>
    <property type="molecule type" value="Genomic_DNA"/>
</dbReference>
<protein>
    <submittedName>
        <fullName evidence="3">Uncharacterized protein</fullName>
    </submittedName>
</protein>
<gene>
    <name evidence="3" type="ORF">lpari_00978</name>
</gene>
<dbReference type="PATRIC" id="fig|45071.6.peg.3808"/>
<dbReference type="Proteomes" id="UP000095229">
    <property type="component" value="Unassembled WGS sequence"/>
</dbReference>
<dbReference type="GO" id="GO:0005737">
    <property type="term" value="C:cytoplasm"/>
    <property type="evidence" value="ECO:0007669"/>
    <property type="project" value="UniProtKB-SubCell"/>
</dbReference>
<comment type="subcellular location">
    <subcellularLocation>
        <location evidence="1">Cytoplasm</location>
    </subcellularLocation>
</comment>
<keyword evidence="4" id="KW-1185">Reference proteome</keyword>